<feature type="region of interest" description="Disordered" evidence="1">
    <location>
        <begin position="1"/>
        <end position="42"/>
    </location>
</feature>
<name>A0A7W5F7U9_9ACTN</name>
<feature type="compositionally biased region" description="Acidic residues" evidence="1">
    <location>
        <begin position="21"/>
        <end position="32"/>
    </location>
</feature>
<dbReference type="Proteomes" id="UP000577707">
    <property type="component" value="Unassembled WGS sequence"/>
</dbReference>
<comment type="caution">
    <text evidence="2">The sequence shown here is derived from an EMBL/GenBank/DDBJ whole genome shotgun (WGS) entry which is preliminary data.</text>
</comment>
<keyword evidence="3" id="KW-1185">Reference proteome</keyword>
<reference evidence="2 3" key="1">
    <citation type="submission" date="2020-08" db="EMBL/GenBank/DDBJ databases">
        <title>Genomic Encyclopedia of Type Strains, Phase III (KMG-III): the genomes of soil and plant-associated and newly described type strains.</title>
        <authorList>
            <person name="Whitman W."/>
        </authorList>
    </citation>
    <scope>NUCLEOTIDE SEQUENCE [LARGE SCALE GENOMIC DNA]</scope>
    <source>
        <strain evidence="2 3">CECT 3302</strain>
    </source>
</reference>
<feature type="compositionally biased region" description="Acidic residues" evidence="1">
    <location>
        <begin position="1"/>
        <end position="14"/>
    </location>
</feature>
<gene>
    <name evidence="2" type="ORF">FHS12_001511</name>
</gene>
<organism evidence="2 3">
    <name type="scientific">Nocardioides albus</name>
    <dbReference type="NCBI Taxonomy" id="1841"/>
    <lineage>
        <taxon>Bacteria</taxon>
        <taxon>Bacillati</taxon>
        <taxon>Actinomycetota</taxon>
        <taxon>Actinomycetes</taxon>
        <taxon>Propionibacteriales</taxon>
        <taxon>Nocardioidaceae</taxon>
        <taxon>Nocardioides</taxon>
    </lineage>
</organism>
<dbReference type="EMBL" id="JACHXG010000003">
    <property type="protein sequence ID" value="MBB3088570.1"/>
    <property type="molecule type" value="Genomic_DNA"/>
</dbReference>
<accession>A0A7W5F7U9</accession>
<dbReference type="RefSeq" id="WP_183543794.1">
    <property type="nucleotide sequence ID" value="NZ_BMQT01000003.1"/>
</dbReference>
<protein>
    <submittedName>
        <fullName evidence="2">Uncharacterized protein</fullName>
    </submittedName>
</protein>
<dbReference type="AlphaFoldDB" id="A0A7W5F7U9"/>
<evidence type="ECO:0000256" key="1">
    <source>
        <dbReference type="SAM" id="MobiDB-lite"/>
    </source>
</evidence>
<evidence type="ECO:0000313" key="3">
    <source>
        <dbReference type="Proteomes" id="UP000577707"/>
    </source>
</evidence>
<proteinExistence type="predicted"/>
<evidence type="ECO:0000313" key="2">
    <source>
        <dbReference type="EMBL" id="MBB3088570.1"/>
    </source>
</evidence>
<sequence>MSEYAAEADLEEQATDLVTETVDDEAPLDAEETITSAPDDVNEADYAEQKLDAGSPDDVDDYWA</sequence>